<dbReference type="GO" id="GO:0003961">
    <property type="term" value="F:O-acetylhomoserine aminocarboxypropyltransferase activity"/>
    <property type="evidence" value="ECO:0007669"/>
    <property type="project" value="UniProtKB-EC"/>
</dbReference>
<feature type="modified residue" description="N6-(pyridoxal phosphate)lysine" evidence="5">
    <location>
        <position position="209"/>
    </location>
</feature>
<evidence type="ECO:0000313" key="7">
    <source>
        <dbReference type="EMBL" id="KFI82865.1"/>
    </source>
</evidence>
<name>A0A087CHW5_9BIFI</name>
<comment type="caution">
    <text evidence="7">The sequence shown here is derived from an EMBL/GenBank/DDBJ whole genome shotgun (WGS) entry which is preliminary data.</text>
</comment>
<evidence type="ECO:0000256" key="3">
    <source>
        <dbReference type="ARBA" id="ARBA00022679"/>
    </source>
</evidence>
<dbReference type="STRING" id="218140.BPSY_0656"/>
<dbReference type="PANTHER" id="PTHR43797:SF2">
    <property type="entry name" value="HOMOCYSTEINE_CYSTEINE SYNTHASE"/>
    <property type="match status" value="1"/>
</dbReference>
<evidence type="ECO:0000313" key="8">
    <source>
        <dbReference type="Proteomes" id="UP000029050"/>
    </source>
</evidence>
<keyword evidence="4 5" id="KW-0663">Pyridoxal phosphate</keyword>
<dbReference type="CDD" id="cd00614">
    <property type="entry name" value="CGS_like"/>
    <property type="match status" value="1"/>
</dbReference>
<sequence length="439" mass="47151">MDKQTFDFATRAVHAGLIPDKATGARALPIYESAAYVFDNSDDAAARFALRKYGEIYSRIVNPTVAALEERVASLEGGLGAVATASGLSAQFITFIALASQGDEVLASSELYGGSITQLDITLRRLGIDTKFIDSDDPQDYAAAITERTRFIFVEAVANPSGHIADIEGLAAVAHAAGIPLVVDSTVATPYLLRPIEHGADIVVHSATKFLSGSGTVLGGVVVDSGTFHWGQERFPEFFKPVAAYNNLTWSGNFNEYSFLTRLRAEQLRDVGPALSAHSAFLIAQGIETLPLRVQRQVENTREIAEWLEQHPQVESVNWAGLETHAQHDRALKYFPNANSGSVFSFTIKGGRAAGKIFIDSLNLLSHVANIGDVKSLAIHPASTTHAQLSAEQLREAGIEEGTIRLSIGIESAKDLIADIAQALETSTQGDAPHSVEQR</sequence>
<evidence type="ECO:0000256" key="6">
    <source>
        <dbReference type="RuleBase" id="RU362118"/>
    </source>
</evidence>
<dbReference type="NCBIfam" id="TIGR01326">
    <property type="entry name" value="OAH_OAS_sulfhy"/>
    <property type="match status" value="1"/>
</dbReference>
<dbReference type="GO" id="GO:0019346">
    <property type="term" value="P:transsulfuration"/>
    <property type="evidence" value="ECO:0007669"/>
    <property type="project" value="InterPro"/>
</dbReference>
<organism evidence="7 8">
    <name type="scientific">Bifidobacterium psychraerophilum</name>
    <dbReference type="NCBI Taxonomy" id="218140"/>
    <lineage>
        <taxon>Bacteria</taxon>
        <taxon>Bacillati</taxon>
        <taxon>Actinomycetota</taxon>
        <taxon>Actinomycetes</taxon>
        <taxon>Bifidobacteriales</taxon>
        <taxon>Bifidobacteriaceae</taxon>
        <taxon>Bifidobacterium</taxon>
    </lineage>
</organism>
<dbReference type="GO" id="GO:0004124">
    <property type="term" value="F:cysteine synthase activity"/>
    <property type="evidence" value="ECO:0007669"/>
    <property type="project" value="TreeGrafter"/>
</dbReference>
<dbReference type="EMBL" id="JGZI01000008">
    <property type="protein sequence ID" value="KFI82865.1"/>
    <property type="molecule type" value="Genomic_DNA"/>
</dbReference>
<protein>
    <submittedName>
        <fullName evidence="7">O-acetylhomoserine aminocarboxypropyltransferase</fullName>
        <ecNumber evidence="7">2.5.1.49</ecNumber>
    </submittedName>
</protein>
<dbReference type="Gene3D" id="3.90.1150.10">
    <property type="entry name" value="Aspartate Aminotransferase, domain 1"/>
    <property type="match status" value="1"/>
</dbReference>
<dbReference type="EC" id="2.5.1.49" evidence="7"/>
<dbReference type="InterPro" id="IPR015422">
    <property type="entry name" value="PyrdxlP-dep_Trfase_small"/>
</dbReference>
<dbReference type="GO" id="GO:0071269">
    <property type="term" value="P:L-homocysteine biosynthetic process"/>
    <property type="evidence" value="ECO:0007669"/>
    <property type="project" value="TreeGrafter"/>
</dbReference>
<dbReference type="InterPro" id="IPR015421">
    <property type="entry name" value="PyrdxlP-dep_Trfase_major"/>
</dbReference>
<comment type="cofactor">
    <cofactor evidence="1 6">
        <name>pyridoxal 5'-phosphate</name>
        <dbReference type="ChEBI" id="CHEBI:597326"/>
    </cofactor>
</comment>
<dbReference type="OrthoDB" id="9780685at2"/>
<dbReference type="GeneID" id="98299866"/>
<dbReference type="InterPro" id="IPR015424">
    <property type="entry name" value="PyrdxlP-dep_Trfase"/>
</dbReference>
<evidence type="ECO:0000256" key="2">
    <source>
        <dbReference type="ARBA" id="ARBA00009077"/>
    </source>
</evidence>
<dbReference type="GO" id="GO:0030170">
    <property type="term" value="F:pyridoxal phosphate binding"/>
    <property type="evidence" value="ECO:0007669"/>
    <property type="project" value="InterPro"/>
</dbReference>
<proteinExistence type="inferred from homology"/>
<dbReference type="SUPFAM" id="SSF53383">
    <property type="entry name" value="PLP-dependent transferases"/>
    <property type="match status" value="1"/>
</dbReference>
<comment type="similarity">
    <text evidence="2 6">Belongs to the trans-sulfuration enzymes family.</text>
</comment>
<evidence type="ECO:0000256" key="5">
    <source>
        <dbReference type="PIRSR" id="PIRSR001434-2"/>
    </source>
</evidence>
<dbReference type="GO" id="GO:0006535">
    <property type="term" value="P:cysteine biosynthetic process from serine"/>
    <property type="evidence" value="ECO:0007669"/>
    <property type="project" value="TreeGrafter"/>
</dbReference>
<dbReference type="InterPro" id="IPR000277">
    <property type="entry name" value="Cys/Met-Metab_PyrdxlP-dep_enz"/>
</dbReference>
<dbReference type="AlphaFoldDB" id="A0A087CHW5"/>
<dbReference type="PANTHER" id="PTHR43797">
    <property type="entry name" value="HOMOCYSTEINE/CYSTEINE SYNTHASE"/>
    <property type="match status" value="1"/>
</dbReference>
<dbReference type="Gene3D" id="3.40.640.10">
    <property type="entry name" value="Type I PLP-dependent aspartate aminotransferase-like (Major domain)"/>
    <property type="match status" value="1"/>
</dbReference>
<evidence type="ECO:0000256" key="1">
    <source>
        <dbReference type="ARBA" id="ARBA00001933"/>
    </source>
</evidence>
<evidence type="ECO:0000256" key="4">
    <source>
        <dbReference type="ARBA" id="ARBA00022898"/>
    </source>
</evidence>
<dbReference type="Pfam" id="PF01053">
    <property type="entry name" value="Cys_Met_Meta_PP"/>
    <property type="match status" value="1"/>
</dbReference>
<dbReference type="Proteomes" id="UP000029050">
    <property type="component" value="Unassembled WGS sequence"/>
</dbReference>
<reference evidence="7 8" key="1">
    <citation type="submission" date="2014-03" db="EMBL/GenBank/DDBJ databases">
        <title>Genomics of Bifidobacteria.</title>
        <authorList>
            <person name="Ventura M."/>
            <person name="Milani C."/>
            <person name="Lugli G.A."/>
        </authorList>
    </citation>
    <scope>NUCLEOTIDE SEQUENCE [LARGE SCALE GENOMIC DNA]</scope>
    <source>
        <strain evidence="7 8">LMG 21775</strain>
    </source>
</reference>
<dbReference type="InterPro" id="IPR006235">
    <property type="entry name" value="OAc-hSer/O-AcSer_sulfhydrylase"/>
</dbReference>
<gene>
    <name evidence="7" type="ORF">BPSY_0656</name>
</gene>
<dbReference type="eggNOG" id="COG2873">
    <property type="taxonomic scope" value="Bacteria"/>
</dbReference>
<keyword evidence="8" id="KW-1185">Reference proteome</keyword>
<dbReference type="RefSeq" id="WP_033497726.1">
    <property type="nucleotide sequence ID" value="NZ_JBDNLK010000004.1"/>
</dbReference>
<dbReference type="PIRSF" id="PIRSF001434">
    <property type="entry name" value="CGS"/>
    <property type="match status" value="1"/>
</dbReference>
<accession>A0A087CHW5</accession>
<dbReference type="GO" id="GO:0005737">
    <property type="term" value="C:cytoplasm"/>
    <property type="evidence" value="ECO:0007669"/>
    <property type="project" value="TreeGrafter"/>
</dbReference>
<dbReference type="FunFam" id="3.40.640.10:FF:000035">
    <property type="entry name" value="O-succinylhomoserine sulfhydrylase"/>
    <property type="match status" value="1"/>
</dbReference>
<keyword evidence="3 7" id="KW-0808">Transferase</keyword>